<dbReference type="EMBL" id="LXQA011027081">
    <property type="protein sequence ID" value="MCI81763.1"/>
    <property type="molecule type" value="Genomic_DNA"/>
</dbReference>
<proteinExistence type="predicted"/>
<comment type="caution">
    <text evidence="1">The sequence shown here is derived from an EMBL/GenBank/DDBJ whole genome shotgun (WGS) entry which is preliminary data.</text>
</comment>
<dbReference type="Proteomes" id="UP000265520">
    <property type="component" value="Unassembled WGS sequence"/>
</dbReference>
<protein>
    <submittedName>
        <fullName evidence="1">Uncharacterized protein</fullName>
    </submittedName>
</protein>
<sequence length="65" mass="6749">MTGSSLCLLGGGCLTIGEPDCTPAWDELTPPGDEEPPGPDCSRTTLALLFTFLPFLGPFCSAAIF</sequence>
<keyword evidence="2" id="KW-1185">Reference proteome</keyword>
<dbReference type="AlphaFoldDB" id="A0A392V2U2"/>
<name>A0A392V2U2_9FABA</name>
<evidence type="ECO:0000313" key="2">
    <source>
        <dbReference type="Proteomes" id="UP000265520"/>
    </source>
</evidence>
<reference evidence="1 2" key="1">
    <citation type="journal article" date="2018" name="Front. Plant Sci.">
        <title>Red Clover (Trifolium pratense) and Zigzag Clover (T. medium) - A Picture of Genomic Similarities and Differences.</title>
        <authorList>
            <person name="Dluhosova J."/>
            <person name="Istvanek J."/>
            <person name="Nedelnik J."/>
            <person name="Repkova J."/>
        </authorList>
    </citation>
    <scope>NUCLEOTIDE SEQUENCE [LARGE SCALE GENOMIC DNA]</scope>
    <source>
        <strain evidence="2">cv. 10/8</strain>
        <tissue evidence="1">Leaf</tissue>
    </source>
</reference>
<accession>A0A392V2U2</accession>
<feature type="non-terminal residue" evidence="1">
    <location>
        <position position="65"/>
    </location>
</feature>
<organism evidence="1 2">
    <name type="scientific">Trifolium medium</name>
    <dbReference type="NCBI Taxonomy" id="97028"/>
    <lineage>
        <taxon>Eukaryota</taxon>
        <taxon>Viridiplantae</taxon>
        <taxon>Streptophyta</taxon>
        <taxon>Embryophyta</taxon>
        <taxon>Tracheophyta</taxon>
        <taxon>Spermatophyta</taxon>
        <taxon>Magnoliopsida</taxon>
        <taxon>eudicotyledons</taxon>
        <taxon>Gunneridae</taxon>
        <taxon>Pentapetalae</taxon>
        <taxon>rosids</taxon>
        <taxon>fabids</taxon>
        <taxon>Fabales</taxon>
        <taxon>Fabaceae</taxon>
        <taxon>Papilionoideae</taxon>
        <taxon>50 kb inversion clade</taxon>
        <taxon>NPAAA clade</taxon>
        <taxon>Hologalegina</taxon>
        <taxon>IRL clade</taxon>
        <taxon>Trifolieae</taxon>
        <taxon>Trifolium</taxon>
    </lineage>
</organism>
<evidence type="ECO:0000313" key="1">
    <source>
        <dbReference type="EMBL" id="MCI81763.1"/>
    </source>
</evidence>